<dbReference type="Proteomes" id="UP000327013">
    <property type="component" value="Chromosome 6"/>
</dbReference>
<keyword evidence="2" id="KW-1185">Reference proteome</keyword>
<dbReference type="AlphaFoldDB" id="A0A5N6RBG6"/>
<dbReference type="InterPro" id="IPR004158">
    <property type="entry name" value="DUF247_pln"/>
</dbReference>
<dbReference type="PANTHER" id="PTHR31170">
    <property type="entry name" value="BNAC04G53230D PROTEIN"/>
    <property type="match status" value="1"/>
</dbReference>
<organism evidence="1 2">
    <name type="scientific">Carpinus fangiana</name>
    <dbReference type="NCBI Taxonomy" id="176857"/>
    <lineage>
        <taxon>Eukaryota</taxon>
        <taxon>Viridiplantae</taxon>
        <taxon>Streptophyta</taxon>
        <taxon>Embryophyta</taxon>
        <taxon>Tracheophyta</taxon>
        <taxon>Spermatophyta</taxon>
        <taxon>Magnoliopsida</taxon>
        <taxon>eudicotyledons</taxon>
        <taxon>Gunneridae</taxon>
        <taxon>Pentapetalae</taxon>
        <taxon>rosids</taxon>
        <taxon>fabids</taxon>
        <taxon>Fagales</taxon>
        <taxon>Betulaceae</taxon>
        <taxon>Carpinus</taxon>
    </lineage>
</organism>
<protein>
    <submittedName>
        <fullName evidence="1">Uncharacterized protein</fullName>
    </submittedName>
</protein>
<sequence>MDQRDEFDPIFRVDSSLSMLWRDLLLYENQLPLFVLTTLVEMTLFPDEDDMLICTFMSISRFVILPFRGVGTTIYARDIWWDLASAPIKGHLLALALKSITPPHVEIDTDGTESIFRNLIVYEQYSGNNNPKHVTDYVAFMVDLIKSPKDVELLHQQGIIDNGLDDDEAVFTMFNKLGHGIVGYRFSYAQIFRDLNTHFIAEKSGNHQSIGFADLRSMANSEAERHVLGSTCGNVSPAKAGQRCMGCEQHN</sequence>
<accession>A0A5N6RBG6</accession>
<dbReference type="OrthoDB" id="591587at2759"/>
<evidence type="ECO:0000313" key="2">
    <source>
        <dbReference type="Proteomes" id="UP000327013"/>
    </source>
</evidence>
<proteinExistence type="predicted"/>
<name>A0A5N6RBG6_9ROSI</name>
<dbReference type="Pfam" id="PF03140">
    <property type="entry name" value="DUF247"/>
    <property type="match status" value="2"/>
</dbReference>
<reference evidence="1 2" key="1">
    <citation type="submission" date="2019-06" db="EMBL/GenBank/DDBJ databases">
        <title>A chromosomal-level reference genome of Carpinus fangiana (Coryloideae, Betulaceae).</title>
        <authorList>
            <person name="Yang X."/>
            <person name="Wang Z."/>
            <person name="Zhang L."/>
            <person name="Hao G."/>
            <person name="Liu J."/>
            <person name="Yang Y."/>
        </authorList>
    </citation>
    <scope>NUCLEOTIDE SEQUENCE [LARGE SCALE GENOMIC DNA]</scope>
    <source>
        <strain evidence="1">Cfa_2016G</strain>
        <tissue evidence="1">Leaf</tissue>
    </source>
</reference>
<dbReference type="PANTHER" id="PTHR31170:SF25">
    <property type="entry name" value="BNAA09G04570D PROTEIN"/>
    <property type="match status" value="1"/>
</dbReference>
<dbReference type="EMBL" id="CM017326">
    <property type="protein sequence ID" value="KAE8076242.1"/>
    <property type="molecule type" value="Genomic_DNA"/>
</dbReference>
<evidence type="ECO:0000313" key="1">
    <source>
        <dbReference type="EMBL" id="KAE8076242.1"/>
    </source>
</evidence>
<gene>
    <name evidence="1" type="ORF">FH972_014905</name>
</gene>